<name>A0A150HT37_9GAMM</name>
<keyword evidence="2" id="KW-0446">Lipid-binding</keyword>
<dbReference type="GO" id="GO:0009279">
    <property type="term" value="C:cell outer membrane"/>
    <property type="evidence" value="ECO:0007669"/>
    <property type="project" value="UniProtKB-SubCell"/>
</dbReference>
<dbReference type="PANTHER" id="PTHR10612:SF34">
    <property type="entry name" value="APOLIPOPROTEIN D"/>
    <property type="match status" value="1"/>
</dbReference>
<dbReference type="Pfam" id="PF08212">
    <property type="entry name" value="Lipocalin_2"/>
    <property type="match status" value="1"/>
</dbReference>
<dbReference type="EMBL" id="JRHX01000063">
    <property type="protein sequence ID" value="KXZ69985.1"/>
    <property type="molecule type" value="Genomic_DNA"/>
</dbReference>
<comment type="function">
    <text evidence="2">Involved in the storage or transport of lipids necessary for membrane maintenance under stressful conditions. Displays a binding preference for lysophospholipids.</text>
</comment>
<dbReference type="CDD" id="cd19438">
    <property type="entry name" value="lipocalin_Blc-like"/>
    <property type="match status" value="1"/>
</dbReference>
<dbReference type="PATRIC" id="fig|52133.19.peg.2129"/>
<dbReference type="GO" id="GO:0008289">
    <property type="term" value="F:lipid binding"/>
    <property type="evidence" value="ECO:0007669"/>
    <property type="project" value="UniProtKB-UniRule"/>
</dbReference>
<dbReference type="InterPro" id="IPR000566">
    <property type="entry name" value="Lipocln_cytosolic_FA-bd_dom"/>
</dbReference>
<feature type="chain" id="PRO_5013435153" description="Outer membrane lipoprotein Blc" evidence="2">
    <location>
        <begin position="26"/>
        <end position="185"/>
    </location>
</feature>
<feature type="signal peptide" evidence="2">
    <location>
        <begin position="1"/>
        <end position="25"/>
    </location>
</feature>
<evidence type="ECO:0000259" key="3">
    <source>
        <dbReference type="Pfam" id="PF08212"/>
    </source>
</evidence>
<dbReference type="PIRSF" id="PIRSF036893">
    <property type="entry name" value="Lipocalin_ApoD"/>
    <property type="match status" value="1"/>
</dbReference>
<feature type="domain" description="Lipocalin/cytosolic fatty-acid binding" evidence="3">
    <location>
        <begin position="36"/>
        <end position="181"/>
    </location>
</feature>
<dbReference type="InterPro" id="IPR002446">
    <property type="entry name" value="Lipocalin_bac"/>
</dbReference>
<dbReference type="RefSeq" id="WP_061524954.1">
    <property type="nucleotide sequence ID" value="NZ_JRHX01000063.1"/>
</dbReference>
<dbReference type="Proteomes" id="UP000075544">
    <property type="component" value="Unassembled WGS sequence"/>
</dbReference>
<dbReference type="SUPFAM" id="SSF50814">
    <property type="entry name" value="Lipocalins"/>
    <property type="match status" value="1"/>
</dbReference>
<keyword evidence="2" id="KW-0472">Membrane</keyword>
<evidence type="ECO:0000256" key="1">
    <source>
        <dbReference type="ARBA" id="ARBA00006889"/>
    </source>
</evidence>
<dbReference type="InterPro" id="IPR022272">
    <property type="entry name" value="Lipocalin_CS"/>
</dbReference>
<evidence type="ECO:0000256" key="2">
    <source>
        <dbReference type="PIRNR" id="PIRNR036893"/>
    </source>
</evidence>
<keyword evidence="2" id="KW-0998">Cell outer membrane</keyword>
<accession>A0A150HT37</accession>
<dbReference type="PRINTS" id="PR01171">
    <property type="entry name" value="BCTLIPOCALIN"/>
</dbReference>
<comment type="caution">
    <text evidence="4">The sequence shown here is derived from an EMBL/GenBank/DDBJ whole genome shotgun (WGS) entry which is preliminary data.</text>
</comment>
<evidence type="ECO:0000313" key="4">
    <source>
        <dbReference type="EMBL" id="KXZ69985.1"/>
    </source>
</evidence>
<dbReference type="InterPro" id="IPR012674">
    <property type="entry name" value="Calycin"/>
</dbReference>
<sequence>MNIKVLCSSAVLSISLAALSVATFADIAKPTAVDKIDIKQYAGKWYEIAHLPMYFQRQCVSDTTAKYSLNANNTIQVINSCRNKSDQMDQSVGVAYPDNAGMSKLKVSFMPKALRWIPFTKGDYWVLRVDQDYKIALVGGPSNKYLWLLSRTPTIDEATYQSYLETAKQQGYDLSELIKTPHTSQ</sequence>
<proteinExistence type="inferred from homology"/>
<evidence type="ECO:0000313" key="5">
    <source>
        <dbReference type="Proteomes" id="UP000075544"/>
    </source>
</evidence>
<dbReference type="Gene3D" id="2.40.128.20">
    <property type="match status" value="1"/>
</dbReference>
<dbReference type="PROSITE" id="PS00213">
    <property type="entry name" value="LIPOCALIN"/>
    <property type="match status" value="1"/>
</dbReference>
<dbReference type="GO" id="GO:0006950">
    <property type="term" value="P:response to stress"/>
    <property type="evidence" value="ECO:0007669"/>
    <property type="project" value="UniProtKB-ARBA"/>
</dbReference>
<dbReference type="InterPro" id="IPR022271">
    <property type="entry name" value="Lipocalin_ApoD"/>
</dbReference>
<comment type="subunit">
    <text evidence="2">Homodimer.</text>
</comment>
<dbReference type="PANTHER" id="PTHR10612">
    <property type="entry name" value="APOLIPOPROTEIN D"/>
    <property type="match status" value="1"/>
</dbReference>
<organism evidence="4 5">
    <name type="scientific">Acinetobacter venetianus</name>
    <dbReference type="NCBI Taxonomy" id="52133"/>
    <lineage>
        <taxon>Bacteria</taxon>
        <taxon>Pseudomonadati</taxon>
        <taxon>Pseudomonadota</taxon>
        <taxon>Gammaproteobacteria</taxon>
        <taxon>Moraxellales</taxon>
        <taxon>Moraxellaceae</taxon>
        <taxon>Acinetobacter</taxon>
    </lineage>
</organism>
<protein>
    <recommendedName>
        <fullName evidence="2">Outer membrane lipoprotein Blc</fullName>
    </recommendedName>
</protein>
<dbReference type="AlphaFoldDB" id="A0A150HT37"/>
<keyword evidence="2 4" id="KW-0449">Lipoprotein</keyword>
<comment type="subcellular location">
    <subcellularLocation>
        <location evidence="2">Cell outer membrane</location>
    </subcellularLocation>
</comment>
<comment type="similarity">
    <text evidence="1 2">Belongs to the calycin superfamily. Lipocalin family.</text>
</comment>
<keyword evidence="2" id="KW-0732">Signal</keyword>
<reference evidence="4 5" key="1">
    <citation type="journal article" date="2016" name="Sci. Rep.">
        <title>Genomic and phenotypic characterization of the species Acinetobacter venetianus.</title>
        <authorList>
            <person name="Fondi M."/>
            <person name="Maida I."/>
            <person name="Perrin E."/>
            <person name="Orlandini V."/>
            <person name="La Torre L."/>
            <person name="Bosi E."/>
            <person name="Negroni A."/>
            <person name="Zanaroli G."/>
            <person name="Fava F."/>
            <person name="Decorosi F."/>
            <person name="Giovannetti L."/>
            <person name="Viti C."/>
            <person name="Vaneechoutte M."/>
            <person name="Dijkshoorn L."/>
            <person name="Fani R."/>
        </authorList>
    </citation>
    <scope>NUCLEOTIDE SEQUENCE [LARGE SCALE GENOMIC DNA]</scope>
    <source>
        <strain evidence="4 5">LUH13518</strain>
    </source>
</reference>
<dbReference type="InterPro" id="IPR047202">
    <property type="entry name" value="Lipocalin_Blc-like_dom"/>
</dbReference>
<gene>
    <name evidence="4" type="primary">blc_1</name>
    <name evidence="4" type="ORF">AVENLUH13518_02095</name>
</gene>